<dbReference type="EMBL" id="JAVDUI010000001">
    <property type="protein sequence ID" value="MDR6891378.1"/>
    <property type="molecule type" value="Genomic_DNA"/>
</dbReference>
<accession>A0AAE3YCH8</accession>
<name>A0AAE3YCH8_9MICC</name>
<evidence type="ECO:0000313" key="4">
    <source>
        <dbReference type="Proteomes" id="UP001247307"/>
    </source>
</evidence>
<dbReference type="InterPro" id="IPR003768">
    <property type="entry name" value="ScpA"/>
</dbReference>
<dbReference type="AlphaFoldDB" id="A0AAE3YCH8"/>
<keyword evidence="4" id="KW-1185">Reference proteome</keyword>
<keyword evidence="1" id="KW-0159">Chromosome partition</keyword>
<comment type="caution">
    <text evidence="3">The sequence shown here is derived from an EMBL/GenBank/DDBJ whole genome shotgun (WGS) entry which is preliminary data.</text>
</comment>
<proteinExistence type="predicted"/>
<protein>
    <recommendedName>
        <fullName evidence="2">Segregation and condensation protein A</fullName>
    </recommendedName>
</protein>
<evidence type="ECO:0000256" key="1">
    <source>
        <dbReference type="ARBA" id="ARBA00022829"/>
    </source>
</evidence>
<sequence>MSPQDTAEPAGTAEAPGGFAVSLDNFEGPFDVLLNLIARKEMDVTRVALAEVTDEFLAYTFRLAESGVDDPRTEEQRLDERTGFLVVAATLLDLKAARLLPSGEVESREDIEALEARDLLFAKLLQYQAFKRAAADVGRRLAEERVHVPRDVRRGEGFEDLAPRLEFSMTPEALAEIARAAFGQAKPPVPLEVGTGHLHTSRVTVAEECETIAARLAESGTLTFAELIADADSRLVLVVRFLALLELYRRNLLLLEQEGETVLARWTGEALADDDDAGAVLAEVDDYEGTEA</sequence>
<dbReference type="PANTHER" id="PTHR33969:SF2">
    <property type="entry name" value="SEGREGATION AND CONDENSATION PROTEIN A"/>
    <property type="match status" value="1"/>
</dbReference>
<dbReference type="GO" id="GO:0007059">
    <property type="term" value="P:chromosome segregation"/>
    <property type="evidence" value="ECO:0007669"/>
    <property type="project" value="UniProtKB-KW"/>
</dbReference>
<dbReference type="PANTHER" id="PTHR33969">
    <property type="entry name" value="SEGREGATION AND CONDENSATION PROTEIN A"/>
    <property type="match status" value="1"/>
</dbReference>
<dbReference type="Pfam" id="PF02616">
    <property type="entry name" value="SMC_ScpA"/>
    <property type="match status" value="1"/>
</dbReference>
<organism evidence="3 4">
    <name type="scientific">Falsarthrobacter nasiphocae</name>
    <dbReference type="NCBI Taxonomy" id="189863"/>
    <lineage>
        <taxon>Bacteria</taxon>
        <taxon>Bacillati</taxon>
        <taxon>Actinomycetota</taxon>
        <taxon>Actinomycetes</taxon>
        <taxon>Micrococcales</taxon>
        <taxon>Micrococcaceae</taxon>
        <taxon>Falsarthrobacter</taxon>
    </lineage>
</organism>
<evidence type="ECO:0000313" key="3">
    <source>
        <dbReference type="EMBL" id="MDR6891378.1"/>
    </source>
</evidence>
<dbReference type="Gene3D" id="6.10.250.2410">
    <property type="match status" value="1"/>
</dbReference>
<reference evidence="3" key="1">
    <citation type="submission" date="2023-07" db="EMBL/GenBank/DDBJ databases">
        <title>Sequencing the genomes of 1000 actinobacteria strains.</title>
        <authorList>
            <person name="Klenk H.-P."/>
        </authorList>
    </citation>
    <scope>NUCLEOTIDE SEQUENCE</scope>
    <source>
        <strain evidence="3">DSM 13988</strain>
    </source>
</reference>
<dbReference type="RefSeq" id="WP_309849096.1">
    <property type="nucleotide sequence ID" value="NZ_BAAAIU010000024.1"/>
</dbReference>
<dbReference type="Proteomes" id="UP001247307">
    <property type="component" value="Unassembled WGS sequence"/>
</dbReference>
<gene>
    <name evidence="3" type="ORF">J2S35_000318</name>
</gene>
<evidence type="ECO:0000256" key="2">
    <source>
        <dbReference type="ARBA" id="ARBA00044777"/>
    </source>
</evidence>